<reference evidence="1 2" key="1">
    <citation type="submission" date="2024-02" db="EMBL/GenBank/DDBJ databases">
        <title>De novo assembly and annotation of 12 fungi associated with fruit tree decline syndrome in Ontario, Canada.</title>
        <authorList>
            <person name="Sulman M."/>
            <person name="Ellouze W."/>
            <person name="Ilyukhin E."/>
        </authorList>
    </citation>
    <scope>NUCLEOTIDE SEQUENCE [LARGE SCALE GENOMIC DNA]</scope>
    <source>
        <strain evidence="1 2">M97-236</strain>
    </source>
</reference>
<proteinExistence type="predicted"/>
<keyword evidence="2" id="KW-1185">Reference proteome</keyword>
<dbReference type="PANTHER" id="PTHR35040">
    <property type="match status" value="1"/>
</dbReference>
<dbReference type="PANTHER" id="PTHR35040:SF7">
    <property type="entry name" value="FIBRONECTIN TYPE-III DOMAIN-CONTAINING PROTEIN-RELATED"/>
    <property type="match status" value="1"/>
</dbReference>
<evidence type="ECO:0008006" key="3">
    <source>
        <dbReference type="Google" id="ProtNLM"/>
    </source>
</evidence>
<evidence type="ECO:0000313" key="1">
    <source>
        <dbReference type="EMBL" id="KAL1605662.1"/>
    </source>
</evidence>
<protein>
    <recommendedName>
        <fullName evidence="3">Cell surface protein</fullName>
    </recommendedName>
</protein>
<sequence>MSLCRRMRFQTQARGTDCTMLQHEDAKFTVIINPNDGPGNTTRPTTEYVDVLNTLQVYPHVQTLGYIKTDNGTRDNATIRAEIARYSGWSAFQDLRLNGIFFDNTPYHDEGNAQEYLTNISATVRHSKGFLEPKVVVHNPGRIPDVSLVRYRTDMIVVFEGAYADIPSREQLADSLKDLEQHNLHRQNFGMLVHSAPRDIGNVRLRRIVDNVRRSVESLYVTDLTDDVYGGYGSLWEQWLDLIW</sequence>
<dbReference type="EMBL" id="JAKIXB020000009">
    <property type="protein sequence ID" value="KAL1605662.1"/>
    <property type="molecule type" value="Genomic_DNA"/>
</dbReference>
<organism evidence="1 2">
    <name type="scientific">Nothophoma quercina</name>
    <dbReference type="NCBI Taxonomy" id="749835"/>
    <lineage>
        <taxon>Eukaryota</taxon>
        <taxon>Fungi</taxon>
        <taxon>Dikarya</taxon>
        <taxon>Ascomycota</taxon>
        <taxon>Pezizomycotina</taxon>
        <taxon>Dothideomycetes</taxon>
        <taxon>Pleosporomycetidae</taxon>
        <taxon>Pleosporales</taxon>
        <taxon>Pleosporineae</taxon>
        <taxon>Didymellaceae</taxon>
        <taxon>Nothophoma</taxon>
    </lineage>
</organism>
<accession>A0ABR3RMS3</accession>
<gene>
    <name evidence="1" type="ORF">SLS59_003465</name>
</gene>
<dbReference type="Proteomes" id="UP001521222">
    <property type="component" value="Unassembled WGS sequence"/>
</dbReference>
<dbReference type="InterPro" id="IPR021986">
    <property type="entry name" value="Spherulin4"/>
</dbReference>
<name>A0ABR3RMS3_9PLEO</name>
<comment type="caution">
    <text evidence="1">The sequence shown here is derived from an EMBL/GenBank/DDBJ whole genome shotgun (WGS) entry which is preliminary data.</text>
</comment>
<evidence type="ECO:0000313" key="2">
    <source>
        <dbReference type="Proteomes" id="UP001521222"/>
    </source>
</evidence>
<dbReference type="Pfam" id="PF12138">
    <property type="entry name" value="Spherulin4"/>
    <property type="match status" value="1"/>
</dbReference>